<evidence type="ECO:0000256" key="5">
    <source>
        <dbReference type="ARBA" id="ARBA00022679"/>
    </source>
</evidence>
<dbReference type="RefSeq" id="WP_376806529.1">
    <property type="nucleotide sequence ID" value="NZ_JBHTAC010000010.1"/>
</dbReference>
<evidence type="ECO:0000256" key="6">
    <source>
        <dbReference type="ARBA" id="ARBA00022692"/>
    </source>
</evidence>
<keyword evidence="8 10" id="KW-1133">Transmembrane helix</keyword>
<keyword evidence="6 10" id="KW-0812">Transmembrane</keyword>
<feature type="transmembrane region" description="Helical" evidence="10">
    <location>
        <begin position="226"/>
        <end position="246"/>
    </location>
</feature>
<evidence type="ECO:0000256" key="4">
    <source>
        <dbReference type="ARBA" id="ARBA00022676"/>
    </source>
</evidence>
<evidence type="ECO:0000256" key="1">
    <source>
        <dbReference type="ARBA" id="ARBA00004477"/>
    </source>
</evidence>
<feature type="transmembrane region" description="Helical" evidence="10">
    <location>
        <begin position="143"/>
        <end position="164"/>
    </location>
</feature>
<evidence type="ECO:0000313" key="12">
    <source>
        <dbReference type="Proteomes" id="UP001596392"/>
    </source>
</evidence>
<dbReference type="PANTHER" id="PTHR12468:SF2">
    <property type="entry name" value="GPI MANNOSYLTRANSFERASE 2"/>
    <property type="match status" value="1"/>
</dbReference>
<sequence length="387" mass="41614">MSEISSPSAPARIRPAAWPAAVRRSLAAAWPALVAYAAARTSGLVVLFIWAHTVGKDAVGLLGSRADAGHYVEIAAHGYPSAAEIQTNAMAFFPLHPTLTRWLGAILPFGLPTVGVLLTWVMSLVAAWGLFAIGNHLHDRRTGVLLATVWGLLPHAIVESMGYTEAMFTAFAAWTLLATLRRQWVTAALLSVLAGLTRPSASALFPVVVLAAFVAIVRRQDRSWRAWFAMLVAPLGWLGYLGWVAARTGRLDGWFHIQHEGWGSSWDAGRYTAKMTASALSEAKVPDYLLVALVLLLCVALFAISVIDRQPWQLLMFSALMIAVSLGGSGYFNAKARFLLPAFALLLPVAGALARTKPAKMLVIVGTLAAVSAYCGGYLLLIWKFSP</sequence>
<dbReference type="EMBL" id="JBHTAC010000010">
    <property type="protein sequence ID" value="MFC7243318.1"/>
    <property type="molecule type" value="Genomic_DNA"/>
</dbReference>
<evidence type="ECO:0000256" key="8">
    <source>
        <dbReference type="ARBA" id="ARBA00022989"/>
    </source>
</evidence>
<evidence type="ECO:0008006" key="13">
    <source>
        <dbReference type="Google" id="ProtNLM"/>
    </source>
</evidence>
<keyword evidence="9 10" id="KW-0472">Membrane</keyword>
<name>A0ABW2GV45_9ACTN</name>
<feature type="transmembrane region" description="Helical" evidence="10">
    <location>
        <begin position="184"/>
        <end position="214"/>
    </location>
</feature>
<evidence type="ECO:0000256" key="2">
    <source>
        <dbReference type="ARBA" id="ARBA00004687"/>
    </source>
</evidence>
<dbReference type="PANTHER" id="PTHR12468">
    <property type="entry name" value="GPI MANNOSYLTRANSFERASE 2"/>
    <property type="match status" value="1"/>
</dbReference>
<evidence type="ECO:0000256" key="10">
    <source>
        <dbReference type="SAM" id="Phobius"/>
    </source>
</evidence>
<keyword evidence="5" id="KW-0808">Transferase</keyword>
<feature type="transmembrane region" description="Helical" evidence="10">
    <location>
        <begin position="288"/>
        <end position="307"/>
    </location>
</feature>
<protein>
    <recommendedName>
        <fullName evidence="13">Dolichyl-phosphate-mannose-protein mannosyltransferase</fullName>
    </recommendedName>
</protein>
<organism evidence="11 12">
    <name type="scientific">Catellatospora aurea</name>
    <dbReference type="NCBI Taxonomy" id="1337874"/>
    <lineage>
        <taxon>Bacteria</taxon>
        <taxon>Bacillati</taxon>
        <taxon>Actinomycetota</taxon>
        <taxon>Actinomycetes</taxon>
        <taxon>Micromonosporales</taxon>
        <taxon>Micromonosporaceae</taxon>
        <taxon>Catellatospora</taxon>
    </lineage>
</organism>
<comment type="pathway">
    <text evidence="2">Glycolipid biosynthesis; glycosylphosphatidylinositol-anchor biosynthesis.</text>
</comment>
<accession>A0ABW2GV45</accession>
<comment type="subcellular location">
    <subcellularLocation>
        <location evidence="1">Endoplasmic reticulum membrane</location>
        <topology evidence="1">Multi-pass membrane protein</topology>
    </subcellularLocation>
</comment>
<keyword evidence="12" id="KW-1185">Reference proteome</keyword>
<comment type="caution">
    <text evidence="11">The sequence shown here is derived from an EMBL/GenBank/DDBJ whole genome shotgun (WGS) entry which is preliminary data.</text>
</comment>
<evidence type="ECO:0000256" key="9">
    <source>
        <dbReference type="ARBA" id="ARBA00023136"/>
    </source>
</evidence>
<feature type="transmembrane region" description="Helical" evidence="10">
    <location>
        <begin position="361"/>
        <end position="383"/>
    </location>
</feature>
<dbReference type="InterPro" id="IPR007315">
    <property type="entry name" value="PIG-V/Gpi18"/>
</dbReference>
<gene>
    <name evidence="11" type="ORF">ACFQO7_12600</name>
</gene>
<dbReference type="Proteomes" id="UP001596392">
    <property type="component" value="Unassembled WGS sequence"/>
</dbReference>
<feature type="transmembrane region" description="Helical" evidence="10">
    <location>
        <begin position="338"/>
        <end position="354"/>
    </location>
</feature>
<evidence type="ECO:0000313" key="11">
    <source>
        <dbReference type="EMBL" id="MFC7243318.1"/>
    </source>
</evidence>
<feature type="transmembrane region" description="Helical" evidence="10">
    <location>
        <begin position="314"/>
        <end position="332"/>
    </location>
</feature>
<feature type="transmembrane region" description="Helical" evidence="10">
    <location>
        <begin position="102"/>
        <end position="131"/>
    </location>
</feature>
<evidence type="ECO:0000256" key="7">
    <source>
        <dbReference type="ARBA" id="ARBA00022824"/>
    </source>
</evidence>
<proteinExistence type="predicted"/>
<keyword evidence="4" id="KW-0328">Glycosyltransferase</keyword>
<reference evidence="12" key="1">
    <citation type="journal article" date="2019" name="Int. J. Syst. Evol. Microbiol.">
        <title>The Global Catalogue of Microorganisms (GCM) 10K type strain sequencing project: providing services to taxonomists for standard genome sequencing and annotation.</title>
        <authorList>
            <consortium name="The Broad Institute Genomics Platform"/>
            <consortium name="The Broad Institute Genome Sequencing Center for Infectious Disease"/>
            <person name="Wu L."/>
            <person name="Ma J."/>
        </authorList>
    </citation>
    <scope>NUCLEOTIDE SEQUENCE [LARGE SCALE GENOMIC DNA]</scope>
    <source>
        <strain evidence="12">CGMCC 1.9106</strain>
    </source>
</reference>
<evidence type="ECO:0000256" key="3">
    <source>
        <dbReference type="ARBA" id="ARBA00022502"/>
    </source>
</evidence>
<keyword evidence="7" id="KW-0256">Endoplasmic reticulum</keyword>
<feature type="transmembrane region" description="Helical" evidence="10">
    <location>
        <begin position="33"/>
        <end position="51"/>
    </location>
</feature>
<keyword evidence="3" id="KW-0337">GPI-anchor biosynthesis</keyword>